<protein>
    <recommendedName>
        <fullName evidence="5">N-acetyltransferase domain-containing protein</fullName>
    </recommendedName>
</protein>
<feature type="compositionally biased region" description="Low complexity" evidence="2">
    <location>
        <begin position="198"/>
        <end position="211"/>
    </location>
</feature>
<dbReference type="InterPro" id="IPR016181">
    <property type="entry name" value="Acyl_CoA_acyltransferase"/>
</dbReference>
<feature type="compositionally biased region" description="Acidic residues" evidence="2">
    <location>
        <begin position="288"/>
        <end position="305"/>
    </location>
</feature>
<proteinExistence type="predicted"/>
<feature type="region of interest" description="Disordered" evidence="2">
    <location>
        <begin position="114"/>
        <end position="306"/>
    </location>
</feature>
<dbReference type="Proteomes" id="UP001497382">
    <property type="component" value="Unassembled WGS sequence"/>
</dbReference>
<accession>A0AAV2BIL5</accession>
<name>A0AAV2BIL5_9ARAC</name>
<keyword evidence="1" id="KW-0175">Coiled coil</keyword>
<feature type="compositionally biased region" description="Basic and acidic residues" evidence="2">
    <location>
        <begin position="156"/>
        <end position="168"/>
    </location>
</feature>
<reference evidence="3 4" key="1">
    <citation type="submission" date="2024-04" db="EMBL/GenBank/DDBJ databases">
        <authorList>
            <person name="Rising A."/>
            <person name="Reimegard J."/>
            <person name="Sonavane S."/>
            <person name="Akerstrom W."/>
            <person name="Nylinder S."/>
            <person name="Hedman E."/>
            <person name="Kallberg Y."/>
        </authorList>
    </citation>
    <scope>NUCLEOTIDE SEQUENCE [LARGE SCALE GENOMIC DNA]</scope>
</reference>
<comment type="caution">
    <text evidence="3">The sequence shown here is derived from an EMBL/GenBank/DDBJ whole genome shotgun (WGS) entry which is preliminary data.</text>
</comment>
<keyword evidence="4" id="KW-1185">Reference proteome</keyword>
<evidence type="ECO:0000313" key="3">
    <source>
        <dbReference type="EMBL" id="CAL1295827.1"/>
    </source>
</evidence>
<sequence length="561" mass="63712">MLSLSVANQQVRFRTRKNETVTVLPVTVEFEKLSRAEKKSTMVNHVEWRKVTSSDFGSKGVASPTDLLHAVIALYNNCLPDVTVQSLYRTVCAEGTKTLLLLRDTSEILQEWESHHLPSSASQSREDSLGEINNNPALNGEGQKEKTTNNEGLTEENVKKIEDEKQKDVILSSGTSPRSTPDLEISNQHHLSQKNDSSRNTPTITTSNISNLTEGHLDEEWRPWTPKSNNNYLERFRPVDNGPEKVMTPLIQTSKNRNLPLPSHSDSSRGDPGDVPMESPFSDVFSDSGDESETGSDMEEEDDHEDFSRGLDAFLKAVVARKKDRRIALERYSLQSTHVGIEHRLIAAATFNKNYRIPGTRVVYLSLLTVRKRFRRCGIGKYILKKLKSPSQVGPYDALVVRADPTALNFFLKNSFTDDLILNSRFRELEVDGCPKGTLLCYLPPFDGHYPPLPGAQDWNSADAVVAMEEEVEKWRQKSLEAYQTQVTCLTRLQQEVLRLHNLLRRQETTIQFLKKENQRLQGRLTKVERKSAQALIDVLEKEAADFERFVNIQYQNNDDR</sequence>
<evidence type="ECO:0000256" key="1">
    <source>
        <dbReference type="SAM" id="Coils"/>
    </source>
</evidence>
<evidence type="ECO:0000313" key="4">
    <source>
        <dbReference type="Proteomes" id="UP001497382"/>
    </source>
</evidence>
<feature type="coiled-coil region" evidence="1">
    <location>
        <begin position="490"/>
        <end position="531"/>
    </location>
</feature>
<dbReference type="Gene3D" id="3.40.630.30">
    <property type="match status" value="1"/>
</dbReference>
<feature type="compositionally biased region" description="Polar residues" evidence="2">
    <location>
        <begin position="172"/>
        <end position="190"/>
    </location>
</feature>
<dbReference type="SUPFAM" id="SSF55729">
    <property type="entry name" value="Acyl-CoA N-acyltransferases (Nat)"/>
    <property type="match status" value="1"/>
</dbReference>
<evidence type="ECO:0000256" key="2">
    <source>
        <dbReference type="SAM" id="MobiDB-lite"/>
    </source>
</evidence>
<dbReference type="AlphaFoldDB" id="A0AAV2BIL5"/>
<dbReference type="EMBL" id="CAXIEN010000381">
    <property type="protein sequence ID" value="CAL1295827.1"/>
    <property type="molecule type" value="Genomic_DNA"/>
</dbReference>
<organism evidence="3 4">
    <name type="scientific">Larinioides sclopetarius</name>
    <dbReference type="NCBI Taxonomy" id="280406"/>
    <lineage>
        <taxon>Eukaryota</taxon>
        <taxon>Metazoa</taxon>
        <taxon>Ecdysozoa</taxon>
        <taxon>Arthropoda</taxon>
        <taxon>Chelicerata</taxon>
        <taxon>Arachnida</taxon>
        <taxon>Araneae</taxon>
        <taxon>Araneomorphae</taxon>
        <taxon>Entelegynae</taxon>
        <taxon>Araneoidea</taxon>
        <taxon>Araneidae</taxon>
        <taxon>Larinioides</taxon>
    </lineage>
</organism>
<dbReference type="CDD" id="cd04301">
    <property type="entry name" value="NAT_SF"/>
    <property type="match status" value="1"/>
</dbReference>
<gene>
    <name evidence="3" type="ORF">LARSCL_LOCUS19494</name>
</gene>
<evidence type="ECO:0008006" key="5">
    <source>
        <dbReference type="Google" id="ProtNLM"/>
    </source>
</evidence>